<evidence type="ECO:0000256" key="2">
    <source>
        <dbReference type="ARBA" id="ARBA00022679"/>
    </source>
</evidence>
<organism evidence="3">
    <name type="scientific">freshwater metagenome</name>
    <dbReference type="NCBI Taxonomy" id="449393"/>
    <lineage>
        <taxon>unclassified sequences</taxon>
        <taxon>metagenomes</taxon>
        <taxon>ecological metagenomes</taxon>
    </lineage>
</organism>
<name>A0A6J6QB72_9ZZZZ</name>
<dbReference type="EMBL" id="CAEZXP010000009">
    <property type="protein sequence ID" value="CAB4709061.1"/>
    <property type="molecule type" value="Genomic_DNA"/>
</dbReference>
<gene>
    <name evidence="3" type="ORF">UFOPK2399_01877</name>
</gene>
<protein>
    <submittedName>
        <fullName evidence="3">Unannotated protein</fullName>
    </submittedName>
</protein>
<dbReference type="SUPFAM" id="SSF53756">
    <property type="entry name" value="UDP-Glycosyltransferase/glycogen phosphorylase"/>
    <property type="match status" value="1"/>
</dbReference>
<evidence type="ECO:0000256" key="1">
    <source>
        <dbReference type="ARBA" id="ARBA00022676"/>
    </source>
</evidence>
<dbReference type="AlphaFoldDB" id="A0A6J6QB72"/>
<evidence type="ECO:0000313" key="3">
    <source>
        <dbReference type="EMBL" id="CAB4709061.1"/>
    </source>
</evidence>
<keyword evidence="2" id="KW-0808">Transferase</keyword>
<dbReference type="Pfam" id="PF13692">
    <property type="entry name" value="Glyco_trans_1_4"/>
    <property type="match status" value="1"/>
</dbReference>
<proteinExistence type="predicted"/>
<dbReference type="PANTHER" id="PTHR12526">
    <property type="entry name" value="GLYCOSYLTRANSFERASE"/>
    <property type="match status" value="1"/>
</dbReference>
<dbReference type="GO" id="GO:0016757">
    <property type="term" value="F:glycosyltransferase activity"/>
    <property type="evidence" value="ECO:0007669"/>
    <property type="project" value="UniProtKB-KW"/>
</dbReference>
<accession>A0A6J6QB72</accession>
<dbReference type="CDD" id="cd03801">
    <property type="entry name" value="GT4_PimA-like"/>
    <property type="match status" value="1"/>
</dbReference>
<sequence>MTRNTLIFVTQQVDPEHPVLAATVPKLRALAERFDEVVVLADGAVAGVLPSNCRVHTYGTASRLGRGARYTSALASELRRRPAGVLVHMTPLQAILAAPLTRVARVPLLLWFTHWKPSRTLTAAERLVDTVLTVDRRSFPLDSTKVQPIGHGIDLSAFPCGRREPVSRLRVIALGRTSPAKGLETIVRAAALADVDLELRGPSLTDEERAERARLTSLGARFEEPVTYSEVPELLLGKDVFVNNMREGALDKVVYEAAATCMPVLASNSGFDDILPTTLRFPREDAEVLAARLRELAVADRNALGRSLRDAVEERHSLEHWADEVFAAVTA</sequence>
<dbReference type="Gene3D" id="3.40.50.2000">
    <property type="entry name" value="Glycogen Phosphorylase B"/>
    <property type="match status" value="1"/>
</dbReference>
<dbReference type="PANTHER" id="PTHR12526:SF510">
    <property type="entry name" value="D-INOSITOL 3-PHOSPHATE GLYCOSYLTRANSFERASE"/>
    <property type="match status" value="1"/>
</dbReference>
<keyword evidence="1" id="KW-0328">Glycosyltransferase</keyword>
<reference evidence="3" key="1">
    <citation type="submission" date="2020-05" db="EMBL/GenBank/DDBJ databases">
        <authorList>
            <person name="Chiriac C."/>
            <person name="Salcher M."/>
            <person name="Ghai R."/>
            <person name="Kavagutti S V."/>
        </authorList>
    </citation>
    <scope>NUCLEOTIDE SEQUENCE</scope>
</reference>